<evidence type="ECO:0000313" key="2">
    <source>
        <dbReference type="EMBL" id="BCB96337.1"/>
    </source>
</evidence>
<protein>
    <recommendedName>
        <fullName evidence="1">PseI/NeuA/B-like domain-containing protein</fullName>
    </recommendedName>
</protein>
<accession>A0A7G1H3N7</accession>
<dbReference type="PANTHER" id="PTHR42966:SF1">
    <property type="entry name" value="SIALIC ACID SYNTHASE"/>
    <property type="match status" value="1"/>
</dbReference>
<organism evidence="2 3">
    <name type="scientific">Dissulfurispira thermophila</name>
    <dbReference type="NCBI Taxonomy" id="2715679"/>
    <lineage>
        <taxon>Bacteria</taxon>
        <taxon>Pseudomonadati</taxon>
        <taxon>Nitrospirota</taxon>
        <taxon>Thermodesulfovibrionia</taxon>
        <taxon>Thermodesulfovibrionales</taxon>
        <taxon>Dissulfurispiraceae</taxon>
        <taxon>Dissulfurispira</taxon>
    </lineage>
</organism>
<dbReference type="EMBL" id="AP022873">
    <property type="protein sequence ID" value="BCB96337.1"/>
    <property type="molecule type" value="Genomic_DNA"/>
</dbReference>
<dbReference type="Gene3D" id="3.20.20.70">
    <property type="entry name" value="Aldolase class I"/>
    <property type="match status" value="1"/>
</dbReference>
<dbReference type="InterPro" id="IPR013785">
    <property type="entry name" value="Aldolase_TIM"/>
</dbReference>
<dbReference type="Pfam" id="PF03102">
    <property type="entry name" value="NeuB"/>
    <property type="match status" value="1"/>
</dbReference>
<dbReference type="Proteomes" id="UP000516360">
    <property type="component" value="Chromosome"/>
</dbReference>
<feature type="domain" description="PseI/NeuA/B-like" evidence="1">
    <location>
        <begin position="23"/>
        <end position="49"/>
    </location>
</feature>
<dbReference type="PANTHER" id="PTHR42966">
    <property type="entry name" value="N-ACETYLNEURAMINATE SYNTHASE"/>
    <property type="match status" value="1"/>
</dbReference>
<dbReference type="AlphaFoldDB" id="A0A7G1H3N7"/>
<dbReference type="InterPro" id="IPR051690">
    <property type="entry name" value="PseI-like"/>
</dbReference>
<dbReference type="GO" id="GO:0016051">
    <property type="term" value="P:carbohydrate biosynthetic process"/>
    <property type="evidence" value="ECO:0007669"/>
    <property type="project" value="InterPro"/>
</dbReference>
<evidence type="ECO:0000313" key="3">
    <source>
        <dbReference type="Proteomes" id="UP000516360"/>
    </source>
</evidence>
<proteinExistence type="predicted"/>
<keyword evidence="3" id="KW-1185">Reference proteome</keyword>
<dbReference type="KEGG" id="dtp:JZK55_12590"/>
<gene>
    <name evidence="2" type="ORF">JZK55_12590</name>
</gene>
<sequence length="80" mass="8693">MKTFIIAEAGVNHNRDIGLAKKLVDIAVEAGADAVKFQTFKAEEVISEVLIGENLMLDNIAVTKNYSSKIIFLNTGELPT</sequence>
<dbReference type="InterPro" id="IPR013132">
    <property type="entry name" value="PseI/NeuA/B-like_N"/>
</dbReference>
<evidence type="ECO:0000259" key="1">
    <source>
        <dbReference type="Pfam" id="PF03102"/>
    </source>
</evidence>
<dbReference type="GO" id="GO:0047444">
    <property type="term" value="F:N-acylneuraminate-9-phosphate synthase activity"/>
    <property type="evidence" value="ECO:0007669"/>
    <property type="project" value="TreeGrafter"/>
</dbReference>
<name>A0A7G1H3N7_9BACT</name>
<reference evidence="2 3" key="1">
    <citation type="submission" date="2020-03" db="EMBL/GenBank/DDBJ databases">
        <title>Complete genome sequences of two sulfur-disproportionating bacterial strains T55J and Mzg5.</title>
        <authorList>
            <person name="Umezawa K."/>
            <person name="Kojima H."/>
            <person name="Kato Y."/>
            <person name="Fukui M."/>
        </authorList>
    </citation>
    <scope>NUCLEOTIDE SEQUENCE [LARGE SCALE GENOMIC DNA]</scope>
    <source>
        <strain evidence="2 3">T55J</strain>
    </source>
</reference>
<dbReference type="SUPFAM" id="SSF51569">
    <property type="entry name" value="Aldolase"/>
    <property type="match status" value="1"/>
</dbReference>